<dbReference type="Proteomes" id="UP001204151">
    <property type="component" value="Unassembled WGS sequence"/>
</dbReference>
<dbReference type="EMBL" id="JANUGW010000009">
    <property type="protein sequence ID" value="MCS0582863.1"/>
    <property type="molecule type" value="Genomic_DNA"/>
</dbReference>
<dbReference type="RefSeq" id="WP_258817452.1">
    <property type="nucleotide sequence ID" value="NZ_JANUGW010000009.1"/>
</dbReference>
<organism evidence="1 2">
    <name type="scientific">Massilia pinisoli</name>
    <dbReference type="NCBI Taxonomy" id="1772194"/>
    <lineage>
        <taxon>Bacteria</taxon>
        <taxon>Pseudomonadati</taxon>
        <taxon>Pseudomonadota</taxon>
        <taxon>Betaproteobacteria</taxon>
        <taxon>Burkholderiales</taxon>
        <taxon>Oxalobacteraceae</taxon>
        <taxon>Telluria group</taxon>
        <taxon>Massilia</taxon>
    </lineage>
</organism>
<keyword evidence="2" id="KW-1185">Reference proteome</keyword>
<evidence type="ECO:0000313" key="2">
    <source>
        <dbReference type="Proteomes" id="UP001204151"/>
    </source>
</evidence>
<evidence type="ECO:0000313" key="1">
    <source>
        <dbReference type="EMBL" id="MCS0582863.1"/>
    </source>
</evidence>
<accession>A0ABT1ZSF6</accession>
<gene>
    <name evidence="1" type="ORF">NX784_14825</name>
</gene>
<name>A0ABT1ZSF6_9BURK</name>
<protein>
    <submittedName>
        <fullName evidence="1">Uncharacterized protein</fullName>
    </submittedName>
</protein>
<comment type="caution">
    <text evidence="1">The sequence shown here is derived from an EMBL/GenBank/DDBJ whole genome shotgun (WGS) entry which is preliminary data.</text>
</comment>
<sequence length="71" mass="8311">MPMYRVWYRNNEEPLEFATPGRISEADIVDRVLAHERIERGAPANVRELVADHNLAPVRYTEDESEMNAIW</sequence>
<reference evidence="1 2" key="1">
    <citation type="submission" date="2022-08" db="EMBL/GenBank/DDBJ databases">
        <title>Reclassification of Massilia species as members of the genera Telluria, Duganella, Pseudoduganella, Mokoshia gen. nov. and Zemynaea gen. nov. using orthogonal and non-orthogonal genome-based approaches.</title>
        <authorList>
            <person name="Bowman J.P."/>
        </authorList>
    </citation>
    <scope>NUCLEOTIDE SEQUENCE [LARGE SCALE GENOMIC DNA]</scope>
    <source>
        <strain evidence="1 2">JCM 31316</strain>
    </source>
</reference>
<proteinExistence type="predicted"/>